<evidence type="ECO:0000313" key="4">
    <source>
        <dbReference type="EMBL" id="QGX99475.1"/>
    </source>
</evidence>
<dbReference type="SUPFAM" id="SSF52540">
    <property type="entry name" value="P-loop containing nucleoside triphosphate hydrolases"/>
    <property type="match status" value="1"/>
</dbReference>
<dbReference type="KEGG" id="rom:EI983_14845"/>
<dbReference type="Proteomes" id="UP000428330">
    <property type="component" value="Chromosome"/>
</dbReference>
<organism evidence="4 5">
    <name type="scientific">Roseovarius faecimaris</name>
    <dbReference type="NCBI Taxonomy" id="2494550"/>
    <lineage>
        <taxon>Bacteria</taxon>
        <taxon>Pseudomonadati</taxon>
        <taxon>Pseudomonadota</taxon>
        <taxon>Alphaproteobacteria</taxon>
        <taxon>Rhodobacterales</taxon>
        <taxon>Roseobacteraceae</taxon>
        <taxon>Roseovarius</taxon>
    </lineage>
</organism>
<evidence type="ECO:0000256" key="1">
    <source>
        <dbReference type="ARBA" id="ARBA00005771"/>
    </source>
</evidence>
<dbReference type="EMBL" id="CP034348">
    <property type="protein sequence ID" value="QGX99475.1"/>
    <property type="molecule type" value="Genomic_DNA"/>
</dbReference>
<dbReference type="InterPro" id="IPR027417">
    <property type="entry name" value="P-loop_NTPase"/>
</dbReference>
<evidence type="ECO:0000256" key="2">
    <source>
        <dbReference type="ARBA" id="ARBA00022679"/>
    </source>
</evidence>
<dbReference type="InterPro" id="IPR000863">
    <property type="entry name" value="Sulfotransferase_dom"/>
</dbReference>
<dbReference type="OrthoDB" id="3399180at2"/>
<sequence length="286" mass="31789">MTGFLAATARFATGEGYAKGLRFRPRASDVIISPYAKCGTTWMQQIVHGLRTGGDMAFAEITEVVPWIELAHDLGIDLEAEQAAEPRAFKSHLRWQEVPKGARYIVVFRDPLDAFLSFFRFMEGWFFERGMISVEAFGDYVLSRPEEDSYWGHAASWWAERDREEVMLLSYERMKRDLPGVVADVARFIGVKADQARLDVATEQAGFAFMKAHAGQFDDNLVRAARDAACGLPEGGASNKVSDGKAGRGRAEVSDALRARFAERWQESLGAHHGLADYQALSEALG</sequence>
<dbReference type="Pfam" id="PF00685">
    <property type="entry name" value="Sulfotransfer_1"/>
    <property type="match status" value="1"/>
</dbReference>
<protein>
    <submittedName>
        <fullName evidence="4">Sulfotransferase domain-containing protein</fullName>
    </submittedName>
</protein>
<evidence type="ECO:0000313" key="5">
    <source>
        <dbReference type="Proteomes" id="UP000428330"/>
    </source>
</evidence>
<gene>
    <name evidence="4" type="ORF">EI983_14845</name>
</gene>
<reference evidence="5" key="1">
    <citation type="submission" date="2018-12" db="EMBL/GenBank/DDBJ databases">
        <title>Complete genome sequence of Roseovarius sp. MME-070.</title>
        <authorList>
            <person name="Nam Y.-D."/>
            <person name="Kang J."/>
            <person name="Chung W.-H."/>
            <person name="Park Y.S."/>
        </authorList>
    </citation>
    <scope>NUCLEOTIDE SEQUENCE [LARGE SCALE GENOMIC DNA]</scope>
    <source>
        <strain evidence="5">MME-070</strain>
    </source>
</reference>
<dbReference type="GO" id="GO:0008146">
    <property type="term" value="F:sulfotransferase activity"/>
    <property type="evidence" value="ECO:0007669"/>
    <property type="project" value="InterPro"/>
</dbReference>
<evidence type="ECO:0000259" key="3">
    <source>
        <dbReference type="Pfam" id="PF00685"/>
    </source>
</evidence>
<keyword evidence="2 4" id="KW-0808">Transferase</keyword>
<dbReference type="AlphaFoldDB" id="A0A6I6IRV4"/>
<keyword evidence="5" id="KW-1185">Reference proteome</keyword>
<comment type="similarity">
    <text evidence="1">Belongs to the sulfotransferase 1 family.</text>
</comment>
<accession>A0A6I6IRV4</accession>
<dbReference type="PANTHER" id="PTHR11783">
    <property type="entry name" value="SULFOTRANSFERASE SULT"/>
    <property type="match status" value="1"/>
</dbReference>
<feature type="domain" description="Sulfotransferase" evidence="3">
    <location>
        <begin position="28"/>
        <end position="217"/>
    </location>
</feature>
<name>A0A6I6IRV4_9RHOB</name>
<dbReference type="Gene3D" id="3.40.50.300">
    <property type="entry name" value="P-loop containing nucleotide triphosphate hydrolases"/>
    <property type="match status" value="1"/>
</dbReference>
<proteinExistence type="inferred from homology"/>